<sequence length="160" mass="17369">MEAITNEPRLLALTLRSFDSVQLLRLFGIHIAYLHGFGLGGVWAVPPGRRMGGSTGTCMGGFDWEAYGRLRLGGVWAASPGRHLLRQLSRPPPPGIQTSYTNLELPPPAIRTSYTNLKLPPPGIQTSYTNLELPPPAIQTSYTSYPDLLHQLSGPPTPAI</sequence>
<organism evidence="2 3">
    <name type="scientific">Schizophyllum amplum</name>
    <dbReference type="NCBI Taxonomy" id="97359"/>
    <lineage>
        <taxon>Eukaryota</taxon>
        <taxon>Fungi</taxon>
        <taxon>Dikarya</taxon>
        <taxon>Basidiomycota</taxon>
        <taxon>Agaricomycotina</taxon>
        <taxon>Agaricomycetes</taxon>
        <taxon>Agaricomycetidae</taxon>
        <taxon>Agaricales</taxon>
        <taxon>Schizophyllaceae</taxon>
        <taxon>Schizophyllum</taxon>
    </lineage>
</organism>
<proteinExistence type="predicted"/>
<reference evidence="2 3" key="1">
    <citation type="journal article" date="2019" name="New Phytol.">
        <title>Comparative genomics reveals unique wood-decay strategies and fruiting body development in the Schizophyllaceae.</title>
        <authorList>
            <person name="Almasi E."/>
            <person name="Sahu N."/>
            <person name="Krizsan K."/>
            <person name="Balint B."/>
            <person name="Kovacs G.M."/>
            <person name="Kiss B."/>
            <person name="Cseklye J."/>
            <person name="Drula E."/>
            <person name="Henrissat B."/>
            <person name="Nagy I."/>
            <person name="Chovatia M."/>
            <person name="Adam C."/>
            <person name="LaButti K."/>
            <person name="Lipzen A."/>
            <person name="Riley R."/>
            <person name="Grigoriev I.V."/>
            <person name="Nagy L.G."/>
        </authorList>
    </citation>
    <scope>NUCLEOTIDE SEQUENCE [LARGE SCALE GENOMIC DNA]</scope>
    <source>
        <strain evidence="2 3">NL-1724</strain>
    </source>
</reference>
<evidence type="ECO:0000256" key="1">
    <source>
        <dbReference type="SAM" id="Phobius"/>
    </source>
</evidence>
<dbReference type="Proteomes" id="UP000320762">
    <property type="component" value="Unassembled WGS sequence"/>
</dbReference>
<keyword evidence="3" id="KW-1185">Reference proteome</keyword>
<evidence type="ECO:0000313" key="3">
    <source>
        <dbReference type="Proteomes" id="UP000320762"/>
    </source>
</evidence>
<keyword evidence="1" id="KW-1133">Transmembrane helix</keyword>
<gene>
    <name evidence="2" type="ORF">BD626DRAFT_573613</name>
</gene>
<protein>
    <submittedName>
        <fullName evidence="2">Uncharacterized protein</fullName>
    </submittedName>
</protein>
<dbReference type="EMBL" id="VDMD01000036">
    <property type="protein sequence ID" value="TRM58397.1"/>
    <property type="molecule type" value="Genomic_DNA"/>
</dbReference>
<accession>A0A550C0S1</accession>
<comment type="caution">
    <text evidence="2">The sequence shown here is derived from an EMBL/GenBank/DDBJ whole genome shotgun (WGS) entry which is preliminary data.</text>
</comment>
<dbReference type="AlphaFoldDB" id="A0A550C0S1"/>
<evidence type="ECO:0000313" key="2">
    <source>
        <dbReference type="EMBL" id="TRM58397.1"/>
    </source>
</evidence>
<name>A0A550C0S1_9AGAR</name>
<keyword evidence="1" id="KW-0812">Transmembrane</keyword>
<feature type="transmembrane region" description="Helical" evidence="1">
    <location>
        <begin position="23"/>
        <end position="45"/>
    </location>
</feature>
<keyword evidence="1" id="KW-0472">Membrane</keyword>